<dbReference type="PANTHER" id="PTHR35011:SF10">
    <property type="entry name" value="TRAP TRANSPORTER SMALL PERMEASE PROTEIN"/>
    <property type="match status" value="1"/>
</dbReference>
<evidence type="ECO:0000313" key="12">
    <source>
        <dbReference type="Proteomes" id="UP000218554"/>
    </source>
</evidence>
<evidence type="ECO:0000256" key="1">
    <source>
        <dbReference type="ARBA" id="ARBA00004429"/>
    </source>
</evidence>
<feature type="transmembrane region" description="Helical" evidence="9">
    <location>
        <begin position="102"/>
        <end position="122"/>
    </location>
</feature>
<dbReference type="KEGG" id="pfuw:KF707C_31990"/>
<evidence type="ECO:0000256" key="3">
    <source>
        <dbReference type="ARBA" id="ARBA00022475"/>
    </source>
</evidence>
<keyword evidence="12" id="KW-1185">Reference proteome</keyword>
<evidence type="ECO:0000256" key="4">
    <source>
        <dbReference type="ARBA" id="ARBA00022519"/>
    </source>
</evidence>
<dbReference type="AlphaFoldDB" id="A0AAD1C2H7"/>
<comment type="subcellular location">
    <subcellularLocation>
        <location evidence="1 9">Cell inner membrane</location>
        <topology evidence="1 9">Multi-pass membrane protein</topology>
    </subcellularLocation>
</comment>
<dbReference type="GO" id="GO:0015740">
    <property type="term" value="P:C4-dicarboxylate transport"/>
    <property type="evidence" value="ECO:0007669"/>
    <property type="project" value="TreeGrafter"/>
</dbReference>
<proteinExistence type="inferred from homology"/>
<evidence type="ECO:0000256" key="7">
    <source>
        <dbReference type="ARBA" id="ARBA00023136"/>
    </source>
</evidence>
<dbReference type="PANTHER" id="PTHR35011">
    <property type="entry name" value="2,3-DIKETO-L-GULONATE TRAP TRANSPORTER SMALL PERMEASE PROTEIN YIAM"/>
    <property type="match status" value="1"/>
</dbReference>
<keyword evidence="5 9" id="KW-0812">Transmembrane</keyword>
<evidence type="ECO:0000256" key="6">
    <source>
        <dbReference type="ARBA" id="ARBA00022989"/>
    </source>
</evidence>
<feature type="transmembrane region" description="Helical" evidence="9">
    <location>
        <begin position="62"/>
        <end position="82"/>
    </location>
</feature>
<keyword evidence="2 9" id="KW-0813">Transport</keyword>
<reference evidence="11 12" key="2">
    <citation type="journal article" date="2017" name="Int. J. Syst. Evol. Microbiol.">
        <title>Pseudomonas furukawaii sp. nov., a polychlorinated biphenyl-degrading bacterium isolated from biphenyl-contaminated soil in Japan.</title>
        <authorList>
            <person name="Kimura N."/>
            <person name="Watanabe T."/>
            <person name="Suenaga H."/>
            <person name="Fujihara H."/>
            <person name="Futagami T."/>
            <person name="Goto M."/>
            <person name="Hanada S."/>
            <person name="Hirose J."/>
        </authorList>
    </citation>
    <scope>NUCLEOTIDE SEQUENCE [LARGE SCALE GENOMIC DNA]</scope>
    <source>
        <strain evidence="12">DSM 10086 / NBRC 110670 / KF707</strain>
    </source>
</reference>
<sequence length="176" mass="18496">MNESLSFDNAPAEGAGLASRALLRTAQGFALGGGLILLALVGMSLVSIIGRKLFATPIQGDIELMEIGAAVAIAAFLPLCELRGQHIKVDAFTLKLPARAQAWLDAIAHGLCLLAALVLAWRTGLQVLESREYGEVSTLLSIPLWLPLTLIVPSLALLAVTAAARTIHCLTGEPRP</sequence>
<evidence type="ECO:0000256" key="5">
    <source>
        <dbReference type="ARBA" id="ARBA00022692"/>
    </source>
</evidence>
<dbReference type="GO" id="GO:0022857">
    <property type="term" value="F:transmembrane transporter activity"/>
    <property type="evidence" value="ECO:0007669"/>
    <property type="project" value="UniProtKB-UniRule"/>
</dbReference>
<accession>A0AAD1C2H7</accession>
<organism evidence="11 12">
    <name type="scientific">Metapseudomonas furukawaii</name>
    <name type="common">Pseudomonas furukawaii</name>
    <dbReference type="NCBI Taxonomy" id="1149133"/>
    <lineage>
        <taxon>Bacteria</taxon>
        <taxon>Pseudomonadati</taxon>
        <taxon>Pseudomonadota</taxon>
        <taxon>Gammaproteobacteria</taxon>
        <taxon>Pseudomonadales</taxon>
        <taxon>Pseudomonadaceae</taxon>
        <taxon>Metapseudomonas</taxon>
    </lineage>
</organism>
<dbReference type="Pfam" id="PF04290">
    <property type="entry name" value="DctQ"/>
    <property type="match status" value="1"/>
</dbReference>
<dbReference type="InterPro" id="IPR055348">
    <property type="entry name" value="DctQ"/>
</dbReference>
<comment type="subunit">
    <text evidence="9">The complex comprises the extracytoplasmic solute receptor protein and the two transmembrane proteins.</text>
</comment>
<feature type="domain" description="Tripartite ATP-independent periplasmic transporters DctQ component" evidence="10">
    <location>
        <begin position="41"/>
        <end position="170"/>
    </location>
</feature>
<keyword evidence="7 9" id="KW-0472">Membrane</keyword>
<dbReference type="EMBL" id="AP014862">
    <property type="protein sequence ID" value="BAU74887.1"/>
    <property type="molecule type" value="Genomic_DNA"/>
</dbReference>
<feature type="transmembrane region" description="Helical" evidence="9">
    <location>
        <begin position="142"/>
        <end position="164"/>
    </location>
</feature>
<evidence type="ECO:0000256" key="8">
    <source>
        <dbReference type="ARBA" id="ARBA00038436"/>
    </source>
</evidence>
<keyword evidence="3" id="KW-1003">Cell membrane</keyword>
<dbReference type="RefSeq" id="WP_004420738.1">
    <property type="nucleotide sequence ID" value="NZ_AJMR01000060.1"/>
</dbReference>
<comment type="function">
    <text evidence="9">Part of the tripartite ATP-independent periplasmic (TRAP) transport system.</text>
</comment>
<dbReference type="GO" id="GO:0005886">
    <property type="term" value="C:plasma membrane"/>
    <property type="evidence" value="ECO:0007669"/>
    <property type="project" value="UniProtKB-SubCell"/>
</dbReference>
<evidence type="ECO:0000259" key="10">
    <source>
        <dbReference type="Pfam" id="PF04290"/>
    </source>
</evidence>
<gene>
    <name evidence="11" type="ORF">KF707C_31990</name>
</gene>
<comment type="similarity">
    <text evidence="8 9">Belongs to the TRAP transporter small permease family.</text>
</comment>
<feature type="transmembrane region" description="Helical" evidence="9">
    <location>
        <begin position="29"/>
        <end position="50"/>
    </location>
</feature>
<evidence type="ECO:0000313" key="11">
    <source>
        <dbReference type="EMBL" id="BAU74887.1"/>
    </source>
</evidence>
<keyword evidence="4 9" id="KW-0997">Cell inner membrane</keyword>
<evidence type="ECO:0000256" key="9">
    <source>
        <dbReference type="RuleBase" id="RU369079"/>
    </source>
</evidence>
<dbReference type="Proteomes" id="UP000218554">
    <property type="component" value="Chromosome"/>
</dbReference>
<dbReference type="InterPro" id="IPR007387">
    <property type="entry name" value="TRAP_DctQ"/>
</dbReference>
<keyword evidence="6 9" id="KW-1133">Transmembrane helix</keyword>
<reference evidence="12" key="1">
    <citation type="submission" date="2015-05" db="EMBL/GenBank/DDBJ databases">
        <title>Draft genome sequencing of a biphenyl-degrading bacterium, Pseudomonas balearica KF707 (=NBRC110670).</title>
        <authorList>
            <person name="Kimura N."/>
            <person name="Hirose J."/>
            <person name="Watanabe T."/>
            <person name="Suenaga H."/>
            <person name="Fujihara H."/>
            <person name="Noguchi M."/>
            <person name="Hashimoto M."/>
            <person name="Shimodaira J."/>
            <person name="Tsuchikane K."/>
            <person name="Hosoyama A."/>
            <person name="Yamazoe A."/>
            <person name="Fujita N."/>
            <person name="Furukawa K."/>
        </authorList>
    </citation>
    <scope>NUCLEOTIDE SEQUENCE [LARGE SCALE GENOMIC DNA]</scope>
    <source>
        <strain evidence="12">DSM 10086 / NBRC 110670 / KF707</strain>
    </source>
</reference>
<name>A0AAD1C2H7_METFU</name>
<evidence type="ECO:0000256" key="2">
    <source>
        <dbReference type="ARBA" id="ARBA00022448"/>
    </source>
</evidence>
<protein>
    <recommendedName>
        <fullName evidence="9">TRAP transporter small permease protein</fullName>
    </recommendedName>
</protein>